<name>A0A222E206_9RHOB</name>
<dbReference type="GO" id="GO:0009055">
    <property type="term" value="F:electron transfer activity"/>
    <property type="evidence" value="ECO:0007669"/>
    <property type="project" value="UniProtKB-UniRule"/>
</dbReference>
<keyword evidence="7" id="KW-0249">Electron transport</keyword>
<evidence type="ECO:0000313" key="9">
    <source>
        <dbReference type="EMBL" id="ASP20008.1"/>
    </source>
</evidence>
<evidence type="ECO:0000256" key="6">
    <source>
        <dbReference type="ARBA" id="ARBA00023136"/>
    </source>
</evidence>
<sequence>MTAWTLRRTIDRSRFDLCLDLPGLQRAKRRADADGRLPVLLGVSVVQDGGAPETGGLLCLLFLWHCALPPDSGRQRVLRMTFVDVLNRLLRSVPPWALYLVLAVPAPWYLYQGATGGLGVEPIKALEHALGEFALQLAIVGLAVTPLRRLAGVNLLKFRRAIGIMTFTYVFLHLLVWLVLDVQILSQIWADILKRPYITVGMAGFVLMIPLVATSNNWSVRRLGPRWRKLHRLTYPAVALGGLHYVMLAKGFQIEPLIYLGVILGLLALRVRSLPRLRTA</sequence>
<keyword evidence="7" id="KW-0349">Heme</keyword>
<dbReference type="PANTHER" id="PTHR36964:SF1">
    <property type="entry name" value="PROTEIN-METHIONINE-SULFOXIDE REDUCTASE HEME-BINDING SUBUNIT MSRQ"/>
    <property type="match status" value="1"/>
</dbReference>
<reference evidence="9 10" key="1">
    <citation type="submission" date="2017-07" db="EMBL/GenBank/DDBJ databases">
        <title>Genome Sequence of Antarctobacter heliothermus Strain SMS3 Isolated from a culture of the Diatom Skeletonema marinoi.</title>
        <authorList>
            <person name="Topel M."/>
            <person name="Pinder M.I.M."/>
            <person name="Johansson O.N."/>
            <person name="Kourtchenko O."/>
            <person name="Godhe A."/>
            <person name="Clarke A.K."/>
        </authorList>
    </citation>
    <scope>NUCLEOTIDE SEQUENCE [LARGE SCALE GENOMIC DNA]</scope>
    <source>
        <strain evidence="9 10">SMS3</strain>
    </source>
</reference>
<keyword evidence="5 7" id="KW-0408">Iron</keyword>
<dbReference type="Proteomes" id="UP000203589">
    <property type="component" value="Chromosome"/>
</dbReference>
<dbReference type="KEGG" id="aht:ANTHELSMS3_01297"/>
<dbReference type="PANTHER" id="PTHR36964">
    <property type="entry name" value="PROTEIN-METHIONINE-SULFOXIDE REDUCTASE HEME-BINDING SUBUNIT MSRQ"/>
    <property type="match status" value="1"/>
</dbReference>
<comment type="similarity">
    <text evidence="7">Belongs to the MsrQ family.</text>
</comment>
<keyword evidence="7" id="KW-0288">FMN</keyword>
<feature type="transmembrane region" description="Helical" evidence="7">
    <location>
        <begin position="197"/>
        <end position="218"/>
    </location>
</feature>
<feature type="transmembrane region" description="Helical" evidence="7">
    <location>
        <begin position="230"/>
        <end position="248"/>
    </location>
</feature>
<feature type="transmembrane region" description="Helical" evidence="7">
    <location>
        <begin position="96"/>
        <end position="113"/>
    </location>
</feature>
<feature type="transmembrane region" description="Helical" evidence="7">
    <location>
        <begin position="162"/>
        <end position="185"/>
    </location>
</feature>
<comment type="subcellular location">
    <subcellularLocation>
        <location evidence="7">Cell membrane</location>
        <topology evidence="7">Multi-pass membrane protein</topology>
    </subcellularLocation>
    <subcellularLocation>
        <location evidence="1">Membrane</location>
        <topology evidence="1">Multi-pass membrane protein</topology>
    </subcellularLocation>
</comment>
<evidence type="ECO:0000256" key="5">
    <source>
        <dbReference type="ARBA" id="ARBA00023004"/>
    </source>
</evidence>
<comment type="cofactor">
    <cofactor evidence="7">
        <name>heme b</name>
        <dbReference type="ChEBI" id="CHEBI:60344"/>
    </cofactor>
    <text evidence="7">Binds 1 heme b (iron(II)-protoporphyrin IX) group per subunit.</text>
</comment>
<evidence type="ECO:0000256" key="7">
    <source>
        <dbReference type="HAMAP-Rule" id="MF_01207"/>
    </source>
</evidence>
<dbReference type="GO" id="GO:0010181">
    <property type="term" value="F:FMN binding"/>
    <property type="evidence" value="ECO:0007669"/>
    <property type="project" value="UniProtKB-UniRule"/>
</dbReference>
<evidence type="ECO:0000256" key="3">
    <source>
        <dbReference type="ARBA" id="ARBA00022692"/>
    </source>
</evidence>
<keyword evidence="6 7" id="KW-0472">Membrane</keyword>
<dbReference type="GO" id="GO:0046872">
    <property type="term" value="F:metal ion binding"/>
    <property type="evidence" value="ECO:0007669"/>
    <property type="project" value="UniProtKB-KW"/>
</dbReference>
<keyword evidence="4 7" id="KW-1133">Transmembrane helix</keyword>
<keyword evidence="3 7" id="KW-0812">Transmembrane</keyword>
<dbReference type="HAMAP" id="MF_01207">
    <property type="entry name" value="MsrQ"/>
    <property type="match status" value="1"/>
</dbReference>
<feature type="transmembrane region" description="Helical" evidence="7">
    <location>
        <begin position="133"/>
        <end position="150"/>
    </location>
</feature>
<comment type="function">
    <text evidence="7">Part of the MsrPQ system that repairs oxidized periplasmic proteins containing methionine sulfoxide residues (Met-O), using respiratory chain electrons. Thus protects these proteins from oxidative-stress damage caused by reactive species of oxygen and chlorine generated by the host defense mechanisms. MsrPQ is essential for the maintenance of envelope integrity under bleach stress, rescuing a wide series of structurally unrelated periplasmic proteins from methionine oxidation. MsrQ provides electrons for reduction to the reductase catalytic subunit MsrP, using the quinone pool of the respiratory chain.</text>
</comment>
<dbReference type="NCBIfam" id="NF003833">
    <property type="entry name" value="PRK05419.1-5"/>
    <property type="match status" value="1"/>
</dbReference>
<dbReference type="GO" id="GO:0005886">
    <property type="term" value="C:plasma membrane"/>
    <property type="evidence" value="ECO:0007669"/>
    <property type="project" value="UniProtKB-SubCell"/>
</dbReference>
<dbReference type="GO" id="GO:0030091">
    <property type="term" value="P:protein repair"/>
    <property type="evidence" value="ECO:0007669"/>
    <property type="project" value="UniProtKB-UniRule"/>
</dbReference>
<dbReference type="InterPro" id="IPR022837">
    <property type="entry name" value="MsrQ-like"/>
</dbReference>
<evidence type="ECO:0000256" key="2">
    <source>
        <dbReference type="ARBA" id="ARBA00022448"/>
    </source>
</evidence>
<feature type="domain" description="Ferric oxidoreductase" evidence="8">
    <location>
        <begin position="142"/>
        <end position="241"/>
    </location>
</feature>
<keyword evidence="2 7" id="KW-0813">Transport</keyword>
<proteinExistence type="inferred from homology"/>
<dbReference type="InterPro" id="IPR013130">
    <property type="entry name" value="Fe3_Rdtase_TM_dom"/>
</dbReference>
<keyword evidence="7" id="KW-1003">Cell membrane</keyword>
<evidence type="ECO:0000313" key="10">
    <source>
        <dbReference type="Proteomes" id="UP000203589"/>
    </source>
</evidence>
<dbReference type="AlphaFoldDB" id="A0A222E206"/>
<keyword evidence="7" id="KW-0479">Metal-binding</keyword>
<organism evidence="9 10">
    <name type="scientific">Antarctobacter heliothermus</name>
    <dbReference type="NCBI Taxonomy" id="74033"/>
    <lineage>
        <taxon>Bacteria</taxon>
        <taxon>Pseudomonadati</taxon>
        <taxon>Pseudomonadota</taxon>
        <taxon>Alphaproteobacteria</taxon>
        <taxon>Rhodobacterales</taxon>
        <taxon>Roseobacteraceae</taxon>
        <taxon>Antarctobacter</taxon>
    </lineage>
</organism>
<keyword evidence="10" id="KW-1185">Reference proteome</keyword>
<evidence type="ECO:0000259" key="8">
    <source>
        <dbReference type="Pfam" id="PF01794"/>
    </source>
</evidence>
<feature type="transmembrane region" description="Helical" evidence="7">
    <location>
        <begin position="254"/>
        <end position="271"/>
    </location>
</feature>
<evidence type="ECO:0000256" key="1">
    <source>
        <dbReference type="ARBA" id="ARBA00004141"/>
    </source>
</evidence>
<protein>
    <recommendedName>
        <fullName evidence="7">Protein-methionine-sulfoxide reductase heme-binding subunit MsrQ</fullName>
    </recommendedName>
    <alternativeName>
        <fullName evidence="7">Flavocytochrome MsrQ</fullName>
    </alternativeName>
</protein>
<comment type="cofactor">
    <cofactor evidence="7">
        <name>FMN</name>
        <dbReference type="ChEBI" id="CHEBI:58210"/>
    </cofactor>
    <text evidence="7">Binds 1 FMN per subunit.</text>
</comment>
<dbReference type="EMBL" id="CP022540">
    <property type="protein sequence ID" value="ASP20008.1"/>
    <property type="molecule type" value="Genomic_DNA"/>
</dbReference>
<keyword evidence="7" id="KW-0285">Flavoprotein</keyword>
<dbReference type="GO" id="GO:0016679">
    <property type="term" value="F:oxidoreductase activity, acting on diphenols and related substances as donors"/>
    <property type="evidence" value="ECO:0007669"/>
    <property type="project" value="TreeGrafter"/>
</dbReference>
<evidence type="ECO:0000256" key="4">
    <source>
        <dbReference type="ARBA" id="ARBA00022989"/>
    </source>
</evidence>
<comment type="subunit">
    <text evidence="7">Heterodimer of a catalytic subunit (MsrP) and a heme-binding subunit (MsrQ).</text>
</comment>
<gene>
    <name evidence="7" type="primary">msrQ</name>
    <name evidence="9" type="ORF">ANTHELSMS3_01297</name>
</gene>
<accession>A0A222E206</accession>
<dbReference type="Pfam" id="PF01794">
    <property type="entry name" value="Ferric_reduct"/>
    <property type="match status" value="1"/>
</dbReference>
<dbReference type="GO" id="GO:0020037">
    <property type="term" value="F:heme binding"/>
    <property type="evidence" value="ECO:0007669"/>
    <property type="project" value="UniProtKB-UniRule"/>
</dbReference>